<name>X1GCC6_9ZZZZ</name>
<keyword evidence="1" id="KW-0472">Membrane</keyword>
<keyword evidence="1" id="KW-0812">Transmembrane</keyword>
<evidence type="ECO:0000256" key="1">
    <source>
        <dbReference type="SAM" id="Phobius"/>
    </source>
</evidence>
<comment type="caution">
    <text evidence="2">The sequence shown here is derived from an EMBL/GenBank/DDBJ whole genome shotgun (WGS) entry which is preliminary data.</text>
</comment>
<keyword evidence="1" id="KW-1133">Transmembrane helix</keyword>
<feature type="transmembrane region" description="Helical" evidence="1">
    <location>
        <begin position="7"/>
        <end position="26"/>
    </location>
</feature>
<protein>
    <submittedName>
        <fullName evidence="2">Uncharacterized protein</fullName>
    </submittedName>
</protein>
<proteinExistence type="predicted"/>
<accession>X1GCC6</accession>
<dbReference type="EMBL" id="BARU01022324">
    <property type="protein sequence ID" value="GAH55521.1"/>
    <property type="molecule type" value="Genomic_DNA"/>
</dbReference>
<sequence>MKALAWYTVIFNALIIIALILTAVRVIPPAPFTAFEDILWIIFTLPVIVLGILVIRERI</sequence>
<evidence type="ECO:0000313" key="2">
    <source>
        <dbReference type="EMBL" id="GAH55521.1"/>
    </source>
</evidence>
<reference evidence="2" key="1">
    <citation type="journal article" date="2014" name="Front. Microbiol.">
        <title>High frequency of phylogenetically diverse reductive dehalogenase-homologous genes in deep subseafloor sedimentary metagenomes.</title>
        <authorList>
            <person name="Kawai M."/>
            <person name="Futagami T."/>
            <person name="Toyoda A."/>
            <person name="Takaki Y."/>
            <person name="Nishi S."/>
            <person name="Hori S."/>
            <person name="Arai W."/>
            <person name="Tsubouchi T."/>
            <person name="Morono Y."/>
            <person name="Uchiyama I."/>
            <person name="Ito T."/>
            <person name="Fujiyama A."/>
            <person name="Inagaki F."/>
            <person name="Takami H."/>
        </authorList>
    </citation>
    <scope>NUCLEOTIDE SEQUENCE</scope>
    <source>
        <strain evidence="2">Expedition CK06-06</strain>
    </source>
</reference>
<feature type="transmembrane region" description="Helical" evidence="1">
    <location>
        <begin position="38"/>
        <end position="55"/>
    </location>
</feature>
<organism evidence="2">
    <name type="scientific">marine sediment metagenome</name>
    <dbReference type="NCBI Taxonomy" id="412755"/>
    <lineage>
        <taxon>unclassified sequences</taxon>
        <taxon>metagenomes</taxon>
        <taxon>ecological metagenomes</taxon>
    </lineage>
</organism>
<dbReference type="AlphaFoldDB" id="X1GCC6"/>
<gene>
    <name evidence="2" type="ORF">S03H2_36393</name>
</gene>